<dbReference type="AlphaFoldDB" id="A0A975GAZ9"/>
<organism evidence="1 2">
    <name type="scientific">Aceticella autotrophica</name>
    <dbReference type="NCBI Taxonomy" id="2755338"/>
    <lineage>
        <taxon>Bacteria</taxon>
        <taxon>Bacillati</taxon>
        <taxon>Bacillota</taxon>
        <taxon>Clostridia</taxon>
        <taxon>Thermoanaerobacterales</taxon>
        <taxon>Thermoanaerobacteraceae</taxon>
        <taxon>Aceticella</taxon>
    </lineage>
</organism>
<reference evidence="1" key="1">
    <citation type="submission" date="2020-08" db="EMBL/GenBank/DDBJ databases">
        <title>Genomic insights into the carbon and energy metabolism of the first obligate autotrophic acetogenic bacterium Aceticella autotrophica gen. nov., sp. nov.</title>
        <authorList>
            <person name="Toshchakov S.V."/>
            <person name="Elcheninov A.G."/>
            <person name="Kublanov I.V."/>
            <person name="Frolov E.N."/>
            <person name="Lebedinsky A.V."/>
        </authorList>
    </citation>
    <scope>NUCLEOTIDE SEQUENCE</scope>
    <source>
        <strain evidence="1">3443-3Ac</strain>
    </source>
</reference>
<evidence type="ECO:0000313" key="2">
    <source>
        <dbReference type="Proteomes" id="UP000671913"/>
    </source>
</evidence>
<protein>
    <submittedName>
        <fullName evidence="1">DUF3006 domain-containing protein</fullName>
    </submittedName>
</protein>
<dbReference type="Proteomes" id="UP000671913">
    <property type="component" value="Chromosome"/>
</dbReference>
<name>A0A975GAZ9_9THEO</name>
<dbReference type="InterPro" id="IPR021377">
    <property type="entry name" value="DUF3006"/>
</dbReference>
<accession>A0A975GAZ9</accession>
<keyword evidence="2" id="KW-1185">Reference proteome</keyword>
<proteinExistence type="predicted"/>
<evidence type="ECO:0000313" key="1">
    <source>
        <dbReference type="EMBL" id="QSZ27908.1"/>
    </source>
</evidence>
<dbReference type="KEGG" id="aaut:ACETAC_03235"/>
<sequence>MKIHGIIDSIEDNIAVILLNNEEKTINIPVDYLPSNVVEGDIIDISININKGKAVQKSDKLKKMMSKVYKED</sequence>
<dbReference type="EMBL" id="CP060096">
    <property type="protein sequence ID" value="QSZ27908.1"/>
    <property type="molecule type" value="Genomic_DNA"/>
</dbReference>
<dbReference type="RefSeq" id="WP_284680627.1">
    <property type="nucleotide sequence ID" value="NZ_CP060096.1"/>
</dbReference>
<dbReference type="Gene3D" id="6.20.120.50">
    <property type="match status" value="1"/>
</dbReference>
<gene>
    <name evidence="1" type="ORF">ACETAC_03235</name>
</gene>
<dbReference type="Pfam" id="PF11213">
    <property type="entry name" value="DUF3006"/>
    <property type="match status" value="1"/>
</dbReference>